<evidence type="ECO:0000256" key="2">
    <source>
        <dbReference type="ARBA" id="ARBA00023012"/>
    </source>
</evidence>
<reference evidence="6" key="1">
    <citation type="journal article" date="2009" name="Genome Res.">
        <title>Comparative genomic analyses of the human fungal pathogens Coccidioides and their relatives.</title>
        <authorList>
            <person name="Sharpton T.J."/>
            <person name="Stajich J.E."/>
            <person name="Rounsley S.D."/>
            <person name="Gardner M.J."/>
            <person name="Wortman J.R."/>
            <person name="Jordar V.S."/>
            <person name="Maiti R."/>
            <person name="Kodira C.D."/>
            <person name="Neafsey D.E."/>
            <person name="Zeng Q."/>
            <person name="Hung C.-Y."/>
            <person name="McMahan C."/>
            <person name="Muszewska A."/>
            <person name="Grynberg M."/>
            <person name="Mandel M.A."/>
            <person name="Kellner E.M."/>
            <person name="Barker B.M."/>
            <person name="Galgiani J.N."/>
            <person name="Orbach M.J."/>
            <person name="Kirkland T.N."/>
            <person name="Cole G.T."/>
            <person name="Henn M.R."/>
            <person name="Birren B.W."/>
            <person name="Taylor J.W."/>
        </authorList>
    </citation>
    <scope>NUCLEOTIDE SEQUENCE [LARGE SCALE GENOMIC DNA]</scope>
    <source>
        <strain evidence="6">RS</strain>
    </source>
</reference>
<dbReference type="GeneID" id="4558962"/>
<sequence length="529" mass="59592">MNRKSSKNENVGDQRQRFQLAGNPVSIRQISDEIDIWMNNIMKETRSMCPSSGLPPQYCDPLDTICRNMSRLFRAKNNLMDCLLAQANELTLRPSRCQFRGYMIPTFRELWTIAAKKGVDVAYEVDNSIPEYLVYEAPRLRQVLFNLISNAIARTKKGQVKVTARTSSGSSASDVIELEFSVTNARLLERKGCGPASYQSYRRISDSMLEEWTDATGLTQAVTHQLIQLMDGRIWETAAEHDHGSVLHFSVTVKRDIPNLARMTSDISKYEDNRILIVDDIANESDQIQGMLEAFPLNTLALNPEDIVSSEDGRWPPKLHPKTPFEAIIVNSVDVLHNIRAIPLLNATPTILSSSAEFLDLAPLLKLDPSTFCISCRNQADLGYSIHSAFDSLPLPAGAHILAVEPDNINRLLFKKLLGTFDTLESTVCENGQQAYELFTREKYDVVFLEITGPEAHGEETAKKMRIFEREGAKLPTPLIALAPRSFQASGISLPEVFDGYVEIPIWKKDLTRTIINWIRKFRSPDDWA</sequence>
<evidence type="ECO:0000256" key="1">
    <source>
        <dbReference type="ARBA" id="ARBA00022553"/>
    </source>
</evidence>
<keyword evidence="6" id="KW-1185">Reference proteome</keyword>
<gene>
    <name evidence="5" type="ORF">CIMG_09624</name>
</gene>
<dbReference type="GO" id="GO:0000160">
    <property type="term" value="P:phosphorelay signal transduction system"/>
    <property type="evidence" value="ECO:0007669"/>
    <property type="project" value="UniProtKB-KW"/>
</dbReference>
<keyword evidence="1" id="KW-0597">Phosphoprotein</keyword>
<proteinExistence type="predicted"/>
<dbReference type="SUPFAM" id="SSF55874">
    <property type="entry name" value="ATPase domain of HSP90 chaperone/DNA topoisomerase II/histidine kinase"/>
    <property type="match status" value="1"/>
</dbReference>
<dbReference type="GO" id="GO:0071474">
    <property type="term" value="P:cellular hyperosmotic response"/>
    <property type="evidence" value="ECO:0007669"/>
    <property type="project" value="TreeGrafter"/>
</dbReference>
<dbReference type="OrthoDB" id="10266508at2759"/>
<evidence type="ECO:0000259" key="4">
    <source>
        <dbReference type="PROSITE" id="PS50110"/>
    </source>
</evidence>
<dbReference type="InterPro" id="IPR036890">
    <property type="entry name" value="HATPase_C_sf"/>
</dbReference>
<protein>
    <recommendedName>
        <fullName evidence="4">Response regulatory domain-containing protein</fullName>
    </recommendedName>
</protein>
<feature type="domain" description="Response regulatory" evidence="4">
    <location>
        <begin position="400"/>
        <end position="519"/>
    </location>
</feature>
<dbReference type="SUPFAM" id="SSF52172">
    <property type="entry name" value="CheY-like"/>
    <property type="match status" value="1"/>
</dbReference>
<dbReference type="VEuPathDB" id="FungiDB:CIMG_09624"/>
<dbReference type="PANTHER" id="PTHR45339:SF1">
    <property type="entry name" value="HYBRID SIGNAL TRANSDUCTION HISTIDINE KINASE J"/>
    <property type="match status" value="1"/>
</dbReference>
<dbReference type="Proteomes" id="UP000001261">
    <property type="component" value="Unassembled WGS sequence"/>
</dbReference>
<dbReference type="InterPro" id="IPR001789">
    <property type="entry name" value="Sig_transdc_resp-reg_receiver"/>
</dbReference>
<evidence type="ECO:0000313" key="6">
    <source>
        <dbReference type="Proteomes" id="UP000001261"/>
    </source>
</evidence>
<evidence type="ECO:0000313" key="5">
    <source>
        <dbReference type="EMBL" id="EAS28420.3"/>
    </source>
</evidence>
<organism evidence="5 6">
    <name type="scientific">Coccidioides immitis (strain RS)</name>
    <name type="common">Valley fever fungus</name>
    <dbReference type="NCBI Taxonomy" id="246410"/>
    <lineage>
        <taxon>Eukaryota</taxon>
        <taxon>Fungi</taxon>
        <taxon>Dikarya</taxon>
        <taxon>Ascomycota</taxon>
        <taxon>Pezizomycotina</taxon>
        <taxon>Eurotiomycetes</taxon>
        <taxon>Eurotiomycetidae</taxon>
        <taxon>Onygenales</taxon>
        <taxon>Onygenaceae</taxon>
        <taxon>Coccidioides</taxon>
    </lineage>
</organism>
<dbReference type="InterPro" id="IPR003594">
    <property type="entry name" value="HATPase_dom"/>
</dbReference>
<dbReference type="AlphaFoldDB" id="J3K2S5"/>
<dbReference type="KEGG" id="cim:CIMG_09624"/>
<accession>J3K2S5</accession>
<evidence type="ECO:0000256" key="3">
    <source>
        <dbReference type="PROSITE-ProRule" id="PRU00169"/>
    </source>
</evidence>
<dbReference type="Gene3D" id="3.30.565.10">
    <property type="entry name" value="Histidine kinase-like ATPase, C-terminal domain"/>
    <property type="match status" value="1"/>
</dbReference>
<dbReference type="Pfam" id="PF02518">
    <property type="entry name" value="HATPase_c"/>
    <property type="match status" value="1"/>
</dbReference>
<keyword evidence="2" id="KW-0902">Two-component regulatory system</keyword>
<dbReference type="STRING" id="246410.J3K2S5"/>
<comment type="caution">
    <text evidence="3">Lacks conserved residue(s) required for the propagation of feature annotation.</text>
</comment>
<dbReference type="InParanoid" id="J3K2S5"/>
<dbReference type="Gene3D" id="3.40.50.2300">
    <property type="match status" value="1"/>
</dbReference>
<reference evidence="6" key="2">
    <citation type="journal article" date="2010" name="Genome Res.">
        <title>Population genomic sequencing of Coccidioides fungi reveals recent hybridization and transposon control.</title>
        <authorList>
            <person name="Neafsey D.E."/>
            <person name="Barker B.M."/>
            <person name="Sharpton T.J."/>
            <person name="Stajich J.E."/>
            <person name="Park D.J."/>
            <person name="Whiston E."/>
            <person name="Hung C.-Y."/>
            <person name="McMahan C."/>
            <person name="White J."/>
            <person name="Sykes S."/>
            <person name="Heiman D."/>
            <person name="Young S."/>
            <person name="Zeng Q."/>
            <person name="Abouelleil A."/>
            <person name="Aftuck L."/>
            <person name="Bessette D."/>
            <person name="Brown A."/>
            <person name="FitzGerald M."/>
            <person name="Lui A."/>
            <person name="Macdonald J.P."/>
            <person name="Priest M."/>
            <person name="Orbach M.J."/>
            <person name="Galgiani J.N."/>
            <person name="Kirkland T.N."/>
            <person name="Cole G.T."/>
            <person name="Birren B.W."/>
            <person name="Henn M.R."/>
            <person name="Taylor J.W."/>
            <person name="Rounsley S.D."/>
        </authorList>
    </citation>
    <scope>GENOME REANNOTATION</scope>
    <source>
        <strain evidence="6">RS</strain>
    </source>
</reference>
<dbReference type="GO" id="GO:0004673">
    <property type="term" value="F:protein histidine kinase activity"/>
    <property type="evidence" value="ECO:0007669"/>
    <property type="project" value="TreeGrafter"/>
</dbReference>
<dbReference type="OMA" id="PQHAIGD"/>
<name>J3K2S5_COCIM</name>
<dbReference type="InterPro" id="IPR011006">
    <property type="entry name" value="CheY-like_superfamily"/>
</dbReference>
<dbReference type="EMBL" id="GG704912">
    <property type="protein sequence ID" value="EAS28420.3"/>
    <property type="molecule type" value="Genomic_DNA"/>
</dbReference>
<dbReference type="PROSITE" id="PS50110">
    <property type="entry name" value="RESPONSE_REGULATORY"/>
    <property type="match status" value="1"/>
</dbReference>
<dbReference type="RefSeq" id="XP_001240003.1">
    <property type="nucleotide sequence ID" value="XM_001240002.2"/>
</dbReference>
<dbReference type="PANTHER" id="PTHR45339">
    <property type="entry name" value="HYBRID SIGNAL TRANSDUCTION HISTIDINE KINASE J"/>
    <property type="match status" value="1"/>
</dbReference>